<keyword evidence="7" id="KW-0732">Signal</keyword>
<evidence type="ECO:0000256" key="2">
    <source>
        <dbReference type="ARBA" id="ARBA00009450"/>
    </source>
</evidence>
<evidence type="ECO:0000256" key="10">
    <source>
        <dbReference type="ARBA" id="ARBA00023114"/>
    </source>
</evidence>
<evidence type="ECO:0000259" key="16">
    <source>
        <dbReference type="Pfam" id="PF22461"/>
    </source>
</evidence>
<keyword evidence="5" id="KW-0762">Sugar transport</keyword>
<evidence type="ECO:0000256" key="3">
    <source>
        <dbReference type="ARBA" id="ARBA00022448"/>
    </source>
</evidence>
<organism evidence="17">
    <name type="scientific">mine drainage metagenome</name>
    <dbReference type="NCBI Taxonomy" id="410659"/>
    <lineage>
        <taxon>unclassified sequences</taxon>
        <taxon>metagenomes</taxon>
        <taxon>ecological metagenomes</taxon>
    </lineage>
</organism>
<comment type="subcellular location">
    <subcellularLocation>
        <location evidence="1">Cell outer membrane</location>
        <topology evidence="1">Multi-pass membrane protein</topology>
    </subcellularLocation>
</comment>
<evidence type="ECO:0000256" key="1">
    <source>
        <dbReference type="ARBA" id="ARBA00004571"/>
    </source>
</evidence>
<evidence type="ECO:0000256" key="8">
    <source>
        <dbReference type="ARBA" id="ARBA00023047"/>
    </source>
</evidence>
<feature type="domain" description="Polysaccharide export protein N-terminal" evidence="15">
    <location>
        <begin position="42"/>
        <end position="116"/>
    </location>
</feature>
<dbReference type="Gene3D" id="3.30.1950.10">
    <property type="entry name" value="wza like domain"/>
    <property type="match status" value="1"/>
</dbReference>
<feature type="domain" description="SLBB" evidence="16">
    <location>
        <begin position="125"/>
        <end position="201"/>
    </location>
</feature>
<keyword evidence="10" id="KW-0626">Porin</keyword>
<dbReference type="GO" id="GO:0046930">
    <property type="term" value="C:pore complex"/>
    <property type="evidence" value="ECO:0007669"/>
    <property type="project" value="UniProtKB-KW"/>
</dbReference>
<evidence type="ECO:0000256" key="7">
    <source>
        <dbReference type="ARBA" id="ARBA00022729"/>
    </source>
</evidence>
<evidence type="ECO:0000256" key="11">
    <source>
        <dbReference type="ARBA" id="ARBA00023136"/>
    </source>
</evidence>
<dbReference type="GO" id="GO:0009279">
    <property type="term" value="C:cell outer membrane"/>
    <property type="evidence" value="ECO:0007669"/>
    <property type="project" value="UniProtKB-SubCell"/>
</dbReference>
<keyword evidence="14" id="KW-0449">Lipoprotein</keyword>
<dbReference type="PANTHER" id="PTHR33619:SF3">
    <property type="entry name" value="POLYSACCHARIDE EXPORT PROTEIN GFCE-RELATED"/>
    <property type="match status" value="1"/>
</dbReference>
<evidence type="ECO:0000256" key="13">
    <source>
        <dbReference type="ARBA" id="ARBA00023237"/>
    </source>
</evidence>
<dbReference type="GO" id="GO:0006811">
    <property type="term" value="P:monoatomic ion transport"/>
    <property type="evidence" value="ECO:0007669"/>
    <property type="project" value="UniProtKB-KW"/>
</dbReference>
<dbReference type="AlphaFoldDB" id="A0A1J5QQT3"/>
<dbReference type="PANTHER" id="PTHR33619">
    <property type="entry name" value="POLYSACCHARIDE EXPORT PROTEIN GFCE-RELATED"/>
    <property type="match status" value="1"/>
</dbReference>
<protein>
    <submittedName>
        <fullName evidence="17">Polysialic acid transport protein KpsD</fullName>
    </submittedName>
</protein>
<proteinExistence type="inferred from homology"/>
<dbReference type="InterPro" id="IPR017477">
    <property type="entry name" value="PEP-CTERM_polysacc_export"/>
</dbReference>
<dbReference type="InterPro" id="IPR003715">
    <property type="entry name" value="Poly_export_N"/>
</dbReference>
<evidence type="ECO:0000256" key="4">
    <source>
        <dbReference type="ARBA" id="ARBA00022452"/>
    </source>
</evidence>
<comment type="similarity">
    <text evidence="2">Belongs to the BexD/CtrA/VexA family.</text>
</comment>
<accession>A0A1J5QQT3</accession>
<keyword evidence="13" id="KW-0998">Cell outer membrane</keyword>
<keyword evidence="3" id="KW-0813">Transport</keyword>
<keyword evidence="9" id="KW-0406">Ion transport</keyword>
<dbReference type="Pfam" id="PF22461">
    <property type="entry name" value="SLBB_2"/>
    <property type="match status" value="1"/>
</dbReference>
<gene>
    <name evidence="17" type="primary">kpsD_5</name>
    <name evidence="17" type="ORF">GALL_359730</name>
</gene>
<evidence type="ECO:0000256" key="12">
    <source>
        <dbReference type="ARBA" id="ARBA00023139"/>
    </source>
</evidence>
<evidence type="ECO:0000256" key="5">
    <source>
        <dbReference type="ARBA" id="ARBA00022597"/>
    </source>
</evidence>
<dbReference type="Pfam" id="PF02563">
    <property type="entry name" value="Poly_export"/>
    <property type="match status" value="1"/>
</dbReference>
<evidence type="ECO:0000259" key="15">
    <source>
        <dbReference type="Pfam" id="PF02563"/>
    </source>
</evidence>
<keyword evidence="8" id="KW-0625">Polysaccharide transport</keyword>
<dbReference type="EMBL" id="MLJW01000826">
    <property type="protein sequence ID" value="OIQ82239.1"/>
    <property type="molecule type" value="Genomic_DNA"/>
</dbReference>
<keyword evidence="12" id="KW-0564">Palmitate</keyword>
<comment type="caution">
    <text evidence="17">The sequence shown here is derived from an EMBL/GenBank/DDBJ whole genome shotgun (WGS) entry which is preliminary data.</text>
</comment>
<evidence type="ECO:0000256" key="9">
    <source>
        <dbReference type="ARBA" id="ARBA00023065"/>
    </source>
</evidence>
<reference evidence="17" key="1">
    <citation type="submission" date="2016-10" db="EMBL/GenBank/DDBJ databases">
        <title>Sequence of Gallionella enrichment culture.</title>
        <authorList>
            <person name="Poehlein A."/>
            <person name="Muehling M."/>
            <person name="Daniel R."/>
        </authorList>
    </citation>
    <scope>NUCLEOTIDE SEQUENCE</scope>
</reference>
<dbReference type="GO" id="GO:0015288">
    <property type="term" value="F:porin activity"/>
    <property type="evidence" value="ECO:0007669"/>
    <property type="project" value="UniProtKB-KW"/>
</dbReference>
<keyword evidence="6" id="KW-0812">Transmembrane</keyword>
<name>A0A1J5QQT3_9ZZZZ</name>
<evidence type="ECO:0000313" key="17">
    <source>
        <dbReference type="EMBL" id="OIQ82239.1"/>
    </source>
</evidence>
<dbReference type="InterPro" id="IPR054765">
    <property type="entry name" value="SLBB_dom"/>
</dbReference>
<dbReference type="Gene3D" id="3.10.560.10">
    <property type="entry name" value="Outer membrane lipoprotein wza domain like"/>
    <property type="match status" value="1"/>
</dbReference>
<dbReference type="PROSITE" id="PS51257">
    <property type="entry name" value="PROKAR_LIPOPROTEIN"/>
    <property type="match status" value="1"/>
</dbReference>
<evidence type="ECO:0000256" key="6">
    <source>
        <dbReference type="ARBA" id="ARBA00022692"/>
    </source>
</evidence>
<evidence type="ECO:0000256" key="14">
    <source>
        <dbReference type="ARBA" id="ARBA00023288"/>
    </source>
</evidence>
<dbReference type="NCBIfam" id="TIGR03027">
    <property type="entry name" value="pepcterm_export"/>
    <property type="match status" value="1"/>
</dbReference>
<keyword evidence="4" id="KW-1134">Transmembrane beta strand</keyword>
<dbReference type="GO" id="GO:0015159">
    <property type="term" value="F:polysaccharide transmembrane transporter activity"/>
    <property type="evidence" value="ECO:0007669"/>
    <property type="project" value="InterPro"/>
</dbReference>
<keyword evidence="11" id="KW-0472">Membrane</keyword>
<sequence>MGPFPTRFSRGFFPALFVAFLALLLSACASNNFPPAPDKVAASDYHYIIGPGDTLHITVWQNPDLSSTVQVRPDGRISAPLVSGMLAAGLTADQLAAEIKSSVAKYVRDPVVTVVVSDFHGALSQQVSIVGAAAKPQSLPYRDKMTLLDAMIAAGGLSPYASGNDAVLIRAGKSYSIHLDGLLRRGNMADNVPLLPGDTIVIPQGWF</sequence>
<dbReference type="InterPro" id="IPR049712">
    <property type="entry name" value="Poly_export"/>
</dbReference>